<dbReference type="GO" id="GO:0016746">
    <property type="term" value="F:acyltransferase activity"/>
    <property type="evidence" value="ECO:0007669"/>
    <property type="project" value="UniProtKB-KW"/>
</dbReference>
<evidence type="ECO:0000256" key="2">
    <source>
        <dbReference type="ARBA" id="ARBA00023315"/>
    </source>
</evidence>
<accession>A0ABW0YQZ7</accession>
<dbReference type="EMBL" id="JBHSOZ010000010">
    <property type="protein sequence ID" value="MFC5714201.1"/>
    <property type="molecule type" value="Genomic_DNA"/>
</dbReference>
<dbReference type="InterPro" id="IPR002123">
    <property type="entry name" value="Plipid/glycerol_acylTrfase"/>
</dbReference>
<keyword evidence="1" id="KW-0808">Transferase</keyword>
<comment type="caution">
    <text evidence="4">The sequence shown here is derived from an EMBL/GenBank/DDBJ whole genome shotgun (WGS) entry which is preliminary data.</text>
</comment>
<evidence type="ECO:0000313" key="5">
    <source>
        <dbReference type="Proteomes" id="UP001596142"/>
    </source>
</evidence>
<dbReference type="CDD" id="cd07989">
    <property type="entry name" value="LPLAT_AGPAT-like"/>
    <property type="match status" value="1"/>
</dbReference>
<reference evidence="5" key="1">
    <citation type="journal article" date="2019" name="Int. J. Syst. Evol. Microbiol.">
        <title>The Global Catalogue of Microorganisms (GCM) 10K type strain sequencing project: providing services to taxonomists for standard genome sequencing and annotation.</title>
        <authorList>
            <consortium name="The Broad Institute Genomics Platform"/>
            <consortium name="The Broad Institute Genome Sequencing Center for Infectious Disease"/>
            <person name="Wu L."/>
            <person name="Ma J."/>
        </authorList>
    </citation>
    <scope>NUCLEOTIDE SEQUENCE [LARGE SCALE GENOMIC DNA]</scope>
    <source>
        <strain evidence="5">CECT 7184</strain>
    </source>
</reference>
<dbReference type="Proteomes" id="UP001596142">
    <property type="component" value="Unassembled WGS sequence"/>
</dbReference>
<organism evidence="4 5">
    <name type="scientific">Thalassorhabdus alkalitolerans</name>
    <dbReference type="NCBI Taxonomy" id="2282697"/>
    <lineage>
        <taxon>Bacteria</taxon>
        <taxon>Bacillati</taxon>
        <taxon>Bacillota</taxon>
        <taxon>Bacilli</taxon>
        <taxon>Bacillales</taxon>
        <taxon>Bacillaceae</taxon>
        <taxon>Thalassorhabdus</taxon>
    </lineage>
</organism>
<evidence type="ECO:0000313" key="4">
    <source>
        <dbReference type="EMBL" id="MFC5714201.1"/>
    </source>
</evidence>
<protein>
    <submittedName>
        <fullName evidence="4">Lysophospholipid acyltransferase family protein</fullName>
    </submittedName>
</protein>
<name>A0ABW0YQZ7_9BACI</name>
<dbReference type="SUPFAM" id="SSF69593">
    <property type="entry name" value="Glycerol-3-phosphate (1)-acyltransferase"/>
    <property type="match status" value="1"/>
</dbReference>
<gene>
    <name evidence="4" type="ORF">ACFPU1_15735</name>
</gene>
<evidence type="ECO:0000259" key="3">
    <source>
        <dbReference type="SMART" id="SM00563"/>
    </source>
</evidence>
<dbReference type="PANTHER" id="PTHR10434">
    <property type="entry name" value="1-ACYL-SN-GLYCEROL-3-PHOSPHATE ACYLTRANSFERASE"/>
    <property type="match status" value="1"/>
</dbReference>
<proteinExistence type="predicted"/>
<sequence>MILYRIGKSLFTIFFSVVYRPKVIGKSNIPKEGPVVICSNHISNFDPPLIGTSIKRQINFMAKSELFDVKVLGPTLDKIGVFPVKRGAGDRQALKLGIKYLKENRVLCLFPEGTRSKTGELGKGLAGAGFFALRSEAAVIPAVIIGPYKPFRRVKVVFGEPLDIQDLRENKGSAEQATERIMARIQSLLDEHNEGTSK</sequence>
<dbReference type="PANTHER" id="PTHR10434:SF11">
    <property type="entry name" value="1-ACYL-SN-GLYCEROL-3-PHOSPHATE ACYLTRANSFERASE"/>
    <property type="match status" value="1"/>
</dbReference>
<keyword evidence="5" id="KW-1185">Reference proteome</keyword>
<dbReference type="RefSeq" id="WP_385942801.1">
    <property type="nucleotide sequence ID" value="NZ_JBHSOZ010000010.1"/>
</dbReference>
<dbReference type="SMART" id="SM00563">
    <property type="entry name" value="PlsC"/>
    <property type="match status" value="1"/>
</dbReference>
<keyword evidence="2 4" id="KW-0012">Acyltransferase</keyword>
<feature type="domain" description="Phospholipid/glycerol acyltransferase" evidence="3">
    <location>
        <begin position="35"/>
        <end position="147"/>
    </location>
</feature>
<dbReference type="Pfam" id="PF01553">
    <property type="entry name" value="Acyltransferase"/>
    <property type="match status" value="1"/>
</dbReference>
<evidence type="ECO:0000256" key="1">
    <source>
        <dbReference type="ARBA" id="ARBA00022679"/>
    </source>
</evidence>